<dbReference type="PANTHER" id="PTHR30069">
    <property type="entry name" value="TONB-DEPENDENT OUTER MEMBRANE RECEPTOR"/>
    <property type="match status" value="1"/>
</dbReference>
<evidence type="ECO:0008006" key="18">
    <source>
        <dbReference type="Google" id="ProtNLM"/>
    </source>
</evidence>
<evidence type="ECO:0000256" key="13">
    <source>
        <dbReference type="SAM" id="SignalP"/>
    </source>
</evidence>
<feature type="region of interest" description="Disordered" evidence="12">
    <location>
        <begin position="256"/>
        <end position="276"/>
    </location>
</feature>
<dbReference type="InterPro" id="IPR039426">
    <property type="entry name" value="TonB-dep_rcpt-like"/>
</dbReference>
<name>A0ABQ6F7X1_9RHOO</name>
<evidence type="ECO:0000259" key="15">
    <source>
        <dbReference type="Pfam" id="PF07715"/>
    </source>
</evidence>
<evidence type="ECO:0000256" key="8">
    <source>
        <dbReference type="ARBA" id="ARBA00023170"/>
    </source>
</evidence>
<protein>
    <recommendedName>
        <fullName evidence="18">TonB-dependent receptor</fullName>
    </recommendedName>
</protein>
<dbReference type="RefSeq" id="WP_284187067.1">
    <property type="nucleotide sequence ID" value="NZ_BSPX01000011.1"/>
</dbReference>
<feature type="domain" description="TonB-dependent receptor plug" evidence="15">
    <location>
        <begin position="58"/>
        <end position="167"/>
    </location>
</feature>
<dbReference type="Pfam" id="PF00593">
    <property type="entry name" value="TonB_dep_Rec_b-barrel"/>
    <property type="match status" value="1"/>
</dbReference>
<sequence length="697" mass="78111">MPPIKITHHLSAPLRTLPLLITLLPLTALANPDDISEAGHLSDLPVVLSATRLSQAPADAPGAVTVLDREMIRASGARNIYELFRLVPGFQLGMHTGNQPLVTYHGLSDEAPRRMLVQVDGRSIYSPYLISGVEWNQIGVDIDDIERIEVFRGSNSATYGSNAFLGVANIITRSPSETLGGAVRYRAGDNGINDIGARIGHQFNDVSMRLTVSRTYDHGFGNYDKGAQNINDWRYTQLATLNTEWRADSTNSVDFQTGWTDSHEGTGKADNATDPERPMRIYTGFGLLRWRHAPAPGEELTVTYYHQEENGRDNYNLDVPARVTLGGATRTIYVPVRFDYDFKATRDDLELQRITTLAPSLRAVIGAGWRTDLIAAPSRFNTNEPVRSTVTRAFGTLEWRASERWLFNVGTMIEDNSLTRVALAPRASANYHMTESQTWRLSVNRSHRNPMAFEQRSSMIFSNSAPFSIPGRTIPAGTPINQTFRPSPDLHAERITTYELGYLAELREIATTIDARLFLERARDLVEMKLEPSTVGLFSRSNTRYFTNSGEANIRGLEISATWRPSPRTWLTAHHTALRIDNPNFSATEAKTNSSGWIEYTAPKQSSTLFGAWEFLPGWQFSFAKHWIGSMSWYQDNWHKTAPYRQLDLRLARRLPASIARGEVSITARNVDGPDQTYAPDTSWWARTIFAGVNLEL</sequence>
<evidence type="ECO:0000256" key="7">
    <source>
        <dbReference type="ARBA" id="ARBA00023136"/>
    </source>
</evidence>
<evidence type="ECO:0000256" key="1">
    <source>
        <dbReference type="ARBA" id="ARBA00004571"/>
    </source>
</evidence>
<keyword evidence="4 10" id="KW-1134">Transmembrane beta strand</keyword>
<dbReference type="EMBL" id="BSPX01000011">
    <property type="protein sequence ID" value="GLT21658.1"/>
    <property type="molecule type" value="Genomic_DNA"/>
</dbReference>
<dbReference type="InterPro" id="IPR037066">
    <property type="entry name" value="Plug_dom_sf"/>
</dbReference>
<keyword evidence="9 10" id="KW-0998">Cell outer membrane</keyword>
<evidence type="ECO:0000256" key="4">
    <source>
        <dbReference type="ARBA" id="ARBA00022452"/>
    </source>
</evidence>
<keyword evidence="7 10" id="KW-0472">Membrane</keyword>
<dbReference type="PROSITE" id="PS52016">
    <property type="entry name" value="TONB_DEPENDENT_REC_3"/>
    <property type="match status" value="1"/>
</dbReference>
<keyword evidence="8" id="KW-0675">Receptor</keyword>
<dbReference type="InterPro" id="IPR012910">
    <property type="entry name" value="Plug_dom"/>
</dbReference>
<evidence type="ECO:0000256" key="10">
    <source>
        <dbReference type="PROSITE-ProRule" id="PRU01360"/>
    </source>
</evidence>
<evidence type="ECO:0000256" key="11">
    <source>
        <dbReference type="RuleBase" id="RU003357"/>
    </source>
</evidence>
<evidence type="ECO:0000256" key="3">
    <source>
        <dbReference type="ARBA" id="ARBA00022448"/>
    </source>
</evidence>
<reference evidence="17" key="1">
    <citation type="journal article" date="2019" name="Int. J. Syst. Evol. Microbiol.">
        <title>The Global Catalogue of Microorganisms (GCM) 10K type strain sequencing project: providing services to taxonomists for standard genome sequencing and annotation.</title>
        <authorList>
            <consortium name="The Broad Institute Genomics Platform"/>
            <consortium name="The Broad Institute Genome Sequencing Center for Infectious Disease"/>
            <person name="Wu L."/>
            <person name="Ma J."/>
        </authorList>
    </citation>
    <scope>NUCLEOTIDE SEQUENCE [LARGE SCALE GENOMIC DNA]</scope>
    <source>
        <strain evidence="17">NBRC 102407</strain>
    </source>
</reference>
<feature type="chain" id="PRO_5046378572" description="TonB-dependent receptor" evidence="13">
    <location>
        <begin position="31"/>
        <end position="697"/>
    </location>
</feature>
<keyword evidence="13" id="KW-0732">Signal</keyword>
<organism evidence="16 17">
    <name type="scientific">Zoogloea oryzae</name>
    <dbReference type="NCBI Taxonomy" id="310767"/>
    <lineage>
        <taxon>Bacteria</taxon>
        <taxon>Pseudomonadati</taxon>
        <taxon>Pseudomonadota</taxon>
        <taxon>Betaproteobacteria</taxon>
        <taxon>Rhodocyclales</taxon>
        <taxon>Zoogloeaceae</taxon>
        <taxon>Zoogloea</taxon>
    </lineage>
</organism>
<dbReference type="Pfam" id="PF07715">
    <property type="entry name" value="Plug"/>
    <property type="match status" value="1"/>
</dbReference>
<keyword evidence="5 10" id="KW-0812">Transmembrane</keyword>
<dbReference type="Gene3D" id="2.40.170.20">
    <property type="entry name" value="TonB-dependent receptor, beta-barrel domain"/>
    <property type="match status" value="1"/>
</dbReference>
<evidence type="ECO:0000256" key="9">
    <source>
        <dbReference type="ARBA" id="ARBA00023237"/>
    </source>
</evidence>
<feature type="signal peptide" evidence="13">
    <location>
        <begin position="1"/>
        <end position="30"/>
    </location>
</feature>
<evidence type="ECO:0000256" key="5">
    <source>
        <dbReference type="ARBA" id="ARBA00022692"/>
    </source>
</evidence>
<evidence type="ECO:0000256" key="12">
    <source>
        <dbReference type="SAM" id="MobiDB-lite"/>
    </source>
</evidence>
<keyword evidence="6 11" id="KW-0798">TonB box</keyword>
<keyword evidence="17" id="KW-1185">Reference proteome</keyword>
<evidence type="ECO:0000313" key="16">
    <source>
        <dbReference type="EMBL" id="GLT21658.1"/>
    </source>
</evidence>
<comment type="similarity">
    <text evidence="2 10 11">Belongs to the TonB-dependent receptor family.</text>
</comment>
<keyword evidence="3 10" id="KW-0813">Transport</keyword>
<accession>A0ABQ6F7X1</accession>
<dbReference type="InterPro" id="IPR036942">
    <property type="entry name" value="Beta-barrel_TonB_sf"/>
</dbReference>
<dbReference type="InterPro" id="IPR000531">
    <property type="entry name" value="Beta-barrel_TonB"/>
</dbReference>
<dbReference type="SUPFAM" id="SSF56935">
    <property type="entry name" value="Porins"/>
    <property type="match status" value="1"/>
</dbReference>
<dbReference type="Gene3D" id="2.170.130.10">
    <property type="entry name" value="TonB-dependent receptor, plug domain"/>
    <property type="match status" value="1"/>
</dbReference>
<evidence type="ECO:0000256" key="6">
    <source>
        <dbReference type="ARBA" id="ARBA00023077"/>
    </source>
</evidence>
<feature type="domain" description="TonB-dependent receptor-like beta-barrel" evidence="14">
    <location>
        <begin position="203"/>
        <end position="670"/>
    </location>
</feature>
<evidence type="ECO:0000256" key="2">
    <source>
        <dbReference type="ARBA" id="ARBA00009810"/>
    </source>
</evidence>
<dbReference type="Proteomes" id="UP001157167">
    <property type="component" value="Unassembled WGS sequence"/>
</dbReference>
<comment type="subcellular location">
    <subcellularLocation>
        <location evidence="1 10">Cell outer membrane</location>
        <topology evidence="1 10">Multi-pass membrane protein</topology>
    </subcellularLocation>
</comment>
<evidence type="ECO:0000259" key="14">
    <source>
        <dbReference type="Pfam" id="PF00593"/>
    </source>
</evidence>
<gene>
    <name evidence="16" type="ORF">GCM10007933_11100</name>
</gene>
<dbReference type="PANTHER" id="PTHR30069:SF27">
    <property type="entry name" value="BLL4766 PROTEIN"/>
    <property type="match status" value="1"/>
</dbReference>
<comment type="caution">
    <text evidence="16">The sequence shown here is derived from an EMBL/GenBank/DDBJ whole genome shotgun (WGS) entry which is preliminary data.</text>
</comment>
<proteinExistence type="inferred from homology"/>
<evidence type="ECO:0000313" key="17">
    <source>
        <dbReference type="Proteomes" id="UP001157167"/>
    </source>
</evidence>